<keyword evidence="4" id="KW-0560">Oxidoreductase</keyword>
<accession>A0A319D7K4</accession>
<proteinExistence type="inferred from homology"/>
<evidence type="ECO:0000256" key="4">
    <source>
        <dbReference type="ARBA" id="ARBA00023002"/>
    </source>
</evidence>
<dbReference type="Proteomes" id="UP000247810">
    <property type="component" value="Unassembled WGS sequence"/>
</dbReference>
<evidence type="ECO:0000259" key="5">
    <source>
        <dbReference type="Pfam" id="PF01494"/>
    </source>
</evidence>
<evidence type="ECO:0000256" key="2">
    <source>
        <dbReference type="ARBA" id="ARBA00022630"/>
    </source>
</evidence>
<dbReference type="OrthoDB" id="10029326at2759"/>
<name>A0A319D7K4_9EURO</name>
<keyword evidence="7" id="KW-1185">Reference proteome</keyword>
<evidence type="ECO:0000256" key="1">
    <source>
        <dbReference type="ARBA" id="ARBA00007992"/>
    </source>
</evidence>
<dbReference type="InterPro" id="IPR036188">
    <property type="entry name" value="FAD/NAD-bd_sf"/>
</dbReference>
<keyword evidence="2" id="KW-0285">Flavoprotein</keyword>
<protein>
    <submittedName>
        <fullName evidence="6">FAD/NAD(P)-binding domain-containing protein</fullName>
    </submittedName>
</protein>
<reference evidence="6 7" key="1">
    <citation type="submission" date="2018-02" db="EMBL/GenBank/DDBJ databases">
        <title>The genomes of Aspergillus section Nigri reveals drivers in fungal speciation.</title>
        <authorList>
            <consortium name="DOE Joint Genome Institute"/>
            <person name="Vesth T.C."/>
            <person name="Nybo J."/>
            <person name="Theobald S."/>
            <person name="Brandl J."/>
            <person name="Frisvad J.C."/>
            <person name="Nielsen K.F."/>
            <person name="Lyhne E.K."/>
            <person name="Kogle M.E."/>
            <person name="Kuo A."/>
            <person name="Riley R."/>
            <person name="Clum A."/>
            <person name="Nolan M."/>
            <person name="Lipzen A."/>
            <person name="Salamov A."/>
            <person name="Henrissat B."/>
            <person name="Wiebenga A."/>
            <person name="De vries R.P."/>
            <person name="Grigoriev I.V."/>
            <person name="Mortensen U.H."/>
            <person name="Andersen M.R."/>
            <person name="Baker S.E."/>
        </authorList>
    </citation>
    <scope>NUCLEOTIDE SEQUENCE [LARGE SCALE GENOMIC DNA]</scope>
    <source>
        <strain evidence="6 7">CBS 707.79</strain>
    </source>
</reference>
<dbReference type="GO" id="GO:0071949">
    <property type="term" value="F:FAD binding"/>
    <property type="evidence" value="ECO:0007669"/>
    <property type="project" value="InterPro"/>
</dbReference>
<evidence type="ECO:0000256" key="3">
    <source>
        <dbReference type="ARBA" id="ARBA00022827"/>
    </source>
</evidence>
<dbReference type="Pfam" id="PF01494">
    <property type="entry name" value="FAD_binding_3"/>
    <property type="match status" value="1"/>
</dbReference>
<dbReference type="GO" id="GO:0004497">
    <property type="term" value="F:monooxygenase activity"/>
    <property type="evidence" value="ECO:0007669"/>
    <property type="project" value="InterPro"/>
</dbReference>
<dbReference type="PRINTS" id="PR00420">
    <property type="entry name" value="RNGMNOXGNASE"/>
</dbReference>
<dbReference type="PANTHER" id="PTHR47356">
    <property type="entry name" value="FAD-DEPENDENT MONOOXYGENASE ASQG-RELATED"/>
    <property type="match status" value="1"/>
</dbReference>
<dbReference type="EMBL" id="KZ825981">
    <property type="protein sequence ID" value="PYH90487.1"/>
    <property type="molecule type" value="Genomic_DNA"/>
</dbReference>
<feature type="domain" description="FAD-binding" evidence="5">
    <location>
        <begin position="4"/>
        <end position="370"/>
    </location>
</feature>
<comment type="similarity">
    <text evidence="1">Belongs to the paxM FAD-dependent monooxygenase family.</text>
</comment>
<keyword evidence="3" id="KW-0274">FAD</keyword>
<dbReference type="InterPro" id="IPR002938">
    <property type="entry name" value="FAD-bd"/>
</dbReference>
<dbReference type="PANTHER" id="PTHR47356:SF2">
    <property type="entry name" value="FAD-BINDING DOMAIN-CONTAINING PROTEIN-RELATED"/>
    <property type="match status" value="1"/>
</dbReference>
<organism evidence="6 7">
    <name type="scientific">Aspergillus ellipticus CBS 707.79</name>
    <dbReference type="NCBI Taxonomy" id="1448320"/>
    <lineage>
        <taxon>Eukaryota</taxon>
        <taxon>Fungi</taxon>
        <taxon>Dikarya</taxon>
        <taxon>Ascomycota</taxon>
        <taxon>Pezizomycotina</taxon>
        <taxon>Eurotiomycetes</taxon>
        <taxon>Eurotiomycetidae</taxon>
        <taxon>Eurotiales</taxon>
        <taxon>Aspergillaceae</taxon>
        <taxon>Aspergillus</taxon>
        <taxon>Aspergillus subgen. Circumdati</taxon>
    </lineage>
</organism>
<dbReference type="Gene3D" id="3.50.50.60">
    <property type="entry name" value="FAD/NAD(P)-binding domain"/>
    <property type="match status" value="1"/>
</dbReference>
<gene>
    <name evidence="6" type="ORF">BO71DRAFT_334401</name>
</gene>
<sequence length="495" mass="55699">MAFRVLIIGGSVAGLTLANILEQYGIDYLLLEKYDAIAPQLGASIALLPYGMQIMDQIGLLNRLLDIGEGVDCTLLRGPAAERLKDFDMFGDWLEELFGTRMTFMERQQLVQVLYDHLKDKSKVLTSCAVQTIDQTDGQVQVTTTNGDVFSGQLVVGADGVHSRVREEMWRHEAMSNLRFDVEEMRRSITCTYRCMFGISPKPEQHILNHTFKVYHHNASYLCADGPMGNMYWFAFFKNERQTTGRDIPRYTAEDEAALLAERGGDALFNDIKFKDLYESRSRATLVPLEEFVLEKSFHKRVVLIGDSFHKMLPLIGHGGNSAIESAALLADLLMDELQQNKSPPTNASIERALSTFDRRRRPRTRALQQASLDLQQLEALEDPVKKFMMLRVASSLPFEKLALLGYIQSVTPSHTLHYLPAPTRKGRFPFTDGGVQVDERPTSVTLTSCILLLTLALIGYFTSQKAISDSIIPVYALWVVESYRPAFLLSPLSL</sequence>
<evidence type="ECO:0000313" key="7">
    <source>
        <dbReference type="Proteomes" id="UP000247810"/>
    </source>
</evidence>
<evidence type="ECO:0000313" key="6">
    <source>
        <dbReference type="EMBL" id="PYH90487.1"/>
    </source>
</evidence>
<dbReference type="AlphaFoldDB" id="A0A319D7K4"/>
<dbReference type="SUPFAM" id="SSF51905">
    <property type="entry name" value="FAD/NAD(P)-binding domain"/>
    <property type="match status" value="1"/>
</dbReference>
<dbReference type="VEuPathDB" id="FungiDB:BO71DRAFT_334401"/>
<dbReference type="InterPro" id="IPR050562">
    <property type="entry name" value="FAD_mOase_fung"/>
</dbReference>
<dbReference type="STRING" id="1448320.A0A319D7K4"/>